<dbReference type="Proteomes" id="UP001057498">
    <property type="component" value="Chromosome"/>
</dbReference>
<dbReference type="InterPro" id="IPR029063">
    <property type="entry name" value="SAM-dependent_MTases_sf"/>
</dbReference>
<dbReference type="Pfam" id="PF13679">
    <property type="entry name" value="Methyltransf_32"/>
    <property type="match status" value="1"/>
</dbReference>
<dbReference type="InterPro" id="IPR025714">
    <property type="entry name" value="Methyltranfer_dom"/>
</dbReference>
<proteinExistence type="predicted"/>
<dbReference type="PANTHER" id="PTHR13369:SF3">
    <property type="entry name" value="METHYLTRANSFERASE DOMAIN-CONTAINING PROTEIN"/>
    <property type="match status" value="1"/>
</dbReference>
<evidence type="ECO:0000313" key="3">
    <source>
        <dbReference type="Proteomes" id="UP001057498"/>
    </source>
</evidence>
<reference evidence="2" key="1">
    <citation type="submission" date="2022-04" db="EMBL/GenBank/DDBJ databases">
        <title>Whole genome sequence of Sphaerotilus sp. FB-5.</title>
        <authorList>
            <person name="Takeda M."/>
            <person name="Narihara S."/>
            <person name="Akimoto M."/>
            <person name="Akimoto R."/>
            <person name="Nishiyashiki S."/>
            <person name="Murakami T."/>
        </authorList>
    </citation>
    <scope>NUCLEOTIDE SEQUENCE</scope>
    <source>
        <strain evidence="2">FB-5</strain>
    </source>
</reference>
<evidence type="ECO:0000313" key="2">
    <source>
        <dbReference type="EMBL" id="BDI03306.1"/>
    </source>
</evidence>
<accession>A0ABM7YGL1</accession>
<dbReference type="Gene3D" id="3.40.50.150">
    <property type="entry name" value="Vaccinia Virus protein VP39"/>
    <property type="match status" value="1"/>
</dbReference>
<name>A0ABM7YGL1_9BURK</name>
<dbReference type="EMBL" id="AP025730">
    <property type="protein sequence ID" value="BDI03306.1"/>
    <property type="molecule type" value="Genomic_DNA"/>
</dbReference>
<feature type="domain" description="Methyltransferase" evidence="1">
    <location>
        <begin position="186"/>
        <end position="333"/>
    </location>
</feature>
<evidence type="ECO:0000259" key="1">
    <source>
        <dbReference type="Pfam" id="PF13679"/>
    </source>
</evidence>
<protein>
    <submittedName>
        <fullName evidence="2">Methyltransferase</fullName>
    </submittedName>
</protein>
<sequence length="450" mass="48653">MHSPTAESRPAAAVSLTEPQKFIVRLRQSLADGSFQRLVLGRPHDAEPSLEKLLARRVLLRGVEHLSMVWRHRTKDITKNLPLDEAVEEVARGVAQQFHHAHLVTRGHDIQLMMSRKGQWGLRIGKVAAPAAGAGAASDEGVADEGATTVTAHDRAKRHALSLDTPFLAELGVTDAQQRLVPAMARKWRQINKFVEVLEHAIAQSPLAQRDAAQPVRVLDFGAGKGYLTFAVHHMLRGAGRVPEVIGVELRPDLTTLCNDAAARLGMAPGQSEDGGSLHFATGDVRSFAARPIDIMIALHACDTATDVAMHRGVLAGAAIILCSPCCHKELRPQMKAPPLLQPMLRHGIHMTEQAEMLTDTLRALLLQASGYDAQVFEFISPEHTSKNKMVLAVRRAQPLPESQRQALLAQVQALKAHYGVAHQALEALLAGAPAEPAGILAAMAREAQA</sequence>
<organism evidence="2 3">
    <name type="scientific">Sphaerotilus microaerophilus</name>
    <dbReference type="NCBI Taxonomy" id="2914710"/>
    <lineage>
        <taxon>Bacteria</taxon>
        <taxon>Pseudomonadati</taxon>
        <taxon>Pseudomonadota</taxon>
        <taxon>Betaproteobacteria</taxon>
        <taxon>Burkholderiales</taxon>
        <taxon>Sphaerotilaceae</taxon>
        <taxon>Sphaerotilus</taxon>
    </lineage>
</organism>
<keyword evidence="3" id="KW-1185">Reference proteome</keyword>
<gene>
    <name evidence="2" type="ORF">CATMQ487_02760</name>
</gene>
<dbReference type="GO" id="GO:0008168">
    <property type="term" value="F:methyltransferase activity"/>
    <property type="evidence" value="ECO:0007669"/>
    <property type="project" value="UniProtKB-KW"/>
</dbReference>
<dbReference type="GO" id="GO:0032259">
    <property type="term" value="P:methylation"/>
    <property type="evidence" value="ECO:0007669"/>
    <property type="project" value="UniProtKB-KW"/>
</dbReference>
<keyword evidence="2" id="KW-0489">Methyltransferase</keyword>
<keyword evidence="2" id="KW-0808">Transferase</keyword>
<dbReference type="SUPFAM" id="SSF53335">
    <property type="entry name" value="S-adenosyl-L-methionine-dependent methyltransferases"/>
    <property type="match status" value="1"/>
</dbReference>
<dbReference type="RefSeq" id="WP_251971600.1">
    <property type="nucleotide sequence ID" value="NZ_AP025730.1"/>
</dbReference>
<dbReference type="PANTHER" id="PTHR13369">
    <property type="match status" value="1"/>
</dbReference>